<name>A0A7W6R1C8_9HYPH</name>
<comment type="caution">
    <text evidence="1">The sequence shown here is derived from an EMBL/GenBank/DDBJ whole genome shotgun (WGS) entry which is preliminary data.</text>
</comment>
<dbReference type="EMBL" id="JACIFY010000004">
    <property type="protein sequence ID" value="MBB4235051.1"/>
    <property type="molecule type" value="Genomic_DNA"/>
</dbReference>
<proteinExistence type="predicted"/>
<evidence type="ECO:0000313" key="2">
    <source>
        <dbReference type="Proteomes" id="UP000540909"/>
    </source>
</evidence>
<gene>
    <name evidence="1" type="ORF">GGD57_001609</name>
</gene>
<accession>A0A7W6R1C8</accession>
<organism evidence="1 2">
    <name type="scientific">Rhizobium esperanzae</name>
    <dbReference type="NCBI Taxonomy" id="1967781"/>
    <lineage>
        <taxon>Bacteria</taxon>
        <taxon>Pseudomonadati</taxon>
        <taxon>Pseudomonadota</taxon>
        <taxon>Alphaproteobacteria</taxon>
        <taxon>Hyphomicrobiales</taxon>
        <taxon>Rhizobiaceae</taxon>
        <taxon>Rhizobium/Agrobacterium group</taxon>
        <taxon>Rhizobium</taxon>
    </lineage>
</organism>
<protein>
    <submittedName>
        <fullName evidence="1">Uncharacterized protein</fullName>
    </submittedName>
</protein>
<dbReference type="Proteomes" id="UP000540909">
    <property type="component" value="Unassembled WGS sequence"/>
</dbReference>
<reference evidence="1 2" key="1">
    <citation type="submission" date="2020-08" db="EMBL/GenBank/DDBJ databases">
        <title>Genomic Encyclopedia of Type Strains, Phase IV (KMG-V): Genome sequencing to study the core and pangenomes of soil and plant-associated prokaryotes.</title>
        <authorList>
            <person name="Whitman W."/>
        </authorList>
    </citation>
    <scope>NUCLEOTIDE SEQUENCE [LARGE SCALE GENOMIC DNA]</scope>
    <source>
        <strain evidence="1 2">SEMIA 4089</strain>
    </source>
</reference>
<dbReference type="AlphaFoldDB" id="A0A7W6R1C8"/>
<dbReference type="RefSeq" id="WP_184468483.1">
    <property type="nucleotide sequence ID" value="NZ_JACIFY010000004.1"/>
</dbReference>
<evidence type="ECO:0000313" key="1">
    <source>
        <dbReference type="EMBL" id="MBB4235051.1"/>
    </source>
</evidence>
<sequence>MLLKMTAGLSGPEFCLSPGDEREFDDAEAARLIDAGFAAKVEADEPVEAPVKTKKGKANVVSTEGNAGAD</sequence>